<feature type="domain" description="Methyltransferase" evidence="1">
    <location>
        <begin position="54"/>
        <end position="181"/>
    </location>
</feature>
<dbReference type="SUPFAM" id="SSF53335">
    <property type="entry name" value="S-adenosyl-L-methionine-dependent methyltransferases"/>
    <property type="match status" value="1"/>
</dbReference>
<dbReference type="InterPro" id="IPR029063">
    <property type="entry name" value="SAM-dependent_MTases_sf"/>
</dbReference>
<dbReference type="AlphaFoldDB" id="A0A1I0FD66"/>
<dbReference type="CDD" id="cd02440">
    <property type="entry name" value="AdoMet_MTases"/>
    <property type="match status" value="1"/>
</dbReference>
<keyword evidence="3" id="KW-1185">Reference proteome</keyword>
<dbReference type="Proteomes" id="UP000199308">
    <property type="component" value="Unassembled WGS sequence"/>
</dbReference>
<proteinExistence type="predicted"/>
<dbReference type="STRING" id="349064.SAMN05660429_02071"/>
<accession>A0A1I0FD66</accession>
<dbReference type="OrthoDB" id="5974463at2"/>
<organism evidence="2 3">
    <name type="scientific">Thalassotalea agarivorans</name>
    <name type="common">Thalassomonas agarivorans</name>
    <dbReference type="NCBI Taxonomy" id="349064"/>
    <lineage>
        <taxon>Bacteria</taxon>
        <taxon>Pseudomonadati</taxon>
        <taxon>Pseudomonadota</taxon>
        <taxon>Gammaproteobacteria</taxon>
        <taxon>Alteromonadales</taxon>
        <taxon>Colwelliaceae</taxon>
        <taxon>Thalassotalea</taxon>
    </lineage>
</organism>
<evidence type="ECO:0000259" key="1">
    <source>
        <dbReference type="Pfam" id="PF13847"/>
    </source>
</evidence>
<keyword evidence="2" id="KW-0489">Methyltransferase</keyword>
<dbReference type="Pfam" id="PF13847">
    <property type="entry name" value="Methyltransf_31"/>
    <property type="match status" value="1"/>
</dbReference>
<reference evidence="2 3" key="1">
    <citation type="submission" date="2016-10" db="EMBL/GenBank/DDBJ databases">
        <authorList>
            <person name="de Groot N.N."/>
        </authorList>
    </citation>
    <scope>NUCLEOTIDE SEQUENCE [LARGE SCALE GENOMIC DNA]</scope>
    <source>
        <strain evidence="2 3">DSM 19706</strain>
    </source>
</reference>
<dbReference type="InterPro" id="IPR025714">
    <property type="entry name" value="Methyltranfer_dom"/>
</dbReference>
<dbReference type="RefSeq" id="WP_093329894.1">
    <property type="nucleotide sequence ID" value="NZ_AP027363.1"/>
</dbReference>
<evidence type="ECO:0000313" key="2">
    <source>
        <dbReference type="EMBL" id="SET55799.1"/>
    </source>
</evidence>
<dbReference type="EMBL" id="FOHK01000009">
    <property type="protein sequence ID" value="SET55799.1"/>
    <property type="molecule type" value="Genomic_DNA"/>
</dbReference>
<keyword evidence="2" id="KW-0808">Transferase</keyword>
<evidence type="ECO:0000313" key="3">
    <source>
        <dbReference type="Proteomes" id="UP000199308"/>
    </source>
</evidence>
<protein>
    <submittedName>
        <fullName evidence="2">Methyltransferase domain-containing protein</fullName>
    </submittedName>
</protein>
<dbReference type="GO" id="GO:0032259">
    <property type="term" value="P:methylation"/>
    <property type="evidence" value="ECO:0007669"/>
    <property type="project" value="UniProtKB-KW"/>
</dbReference>
<name>A0A1I0FD66_THASX</name>
<gene>
    <name evidence="2" type="ORF">SAMN05660429_02071</name>
</gene>
<dbReference type="GO" id="GO:0008168">
    <property type="term" value="F:methyltransferase activity"/>
    <property type="evidence" value="ECO:0007669"/>
    <property type="project" value="UniProtKB-KW"/>
</dbReference>
<dbReference type="Gene3D" id="3.40.50.150">
    <property type="entry name" value="Vaccinia Virus protein VP39"/>
    <property type="match status" value="1"/>
</dbReference>
<sequence>MHNANNNPWDSFWQNAGSLGTFGKEQSTLGLPTALVDIWLNALSHVFPTKNAADVAILDIGTGNGVLPFLCVSKLGASNVSAIDQANISPLEQGFNAEITNVLKQIDFYPNTPAESLPFEDAKFSLAISNYAIEYSNMSASLKEVQRVLKDSGQFICITHAALAEVTEHSSAGIDVYKAMFKATNAINTMRDVAAQKNSAEALKPLFQALMTVKNECQTPHHLDWFEQYIQPIAHTCMLLKNGQYEQGAMLNHIAQIGNDAANGCERSKQQVAAARTEEELAMLIKESGLKLLGIDPVTADDKLQGYLVRAEKV</sequence>